<dbReference type="PANTHER" id="PTHR11177">
    <property type="entry name" value="CHITINASE"/>
    <property type="match status" value="1"/>
</dbReference>
<feature type="non-terminal residue" evidence="7">
    <location>
        <position position="740"/>
    </location>
</feature>
<accession>A0A8S3ZLX0</accession>
<reference evidence="7" key="1">
    <citation type="submission" date="2021-04" db="EMBL/GenBank/DDBJ databases">
        <authorList>
            <consortium name="Molecular Ecology Group"/>
        </authorList>
    </citation>
    <scope>NUCLEOTIDE SEQUENCE</scope>
</reference>
<dbReference type="SUPFAM" id="SSF54556">
    <property type="entry name" value="Chitinase insertion domain"/>
    <property type="match status" value="1"/>
</dbReference>
<keyword evidence="8" id="KW-1185">Reference proteome</keyword>
<dbReference type="InterPro" id="IPR050314">
    <property type="entry name" value="Glycosyl_Hydrlase_18"/>
</dbReference>
<feature type="domain" description="GH18" evidence="6">
    <location>
        <begin position="7"/>
        <end position="570"/>
    </location>
</feature>
<proteinExistence type="predicted"/>
<feature type="compositionally biased region" description="Polar residues" evidence="5">
    <location>
        <begin position="288"/>
        <end position="299"/>
    </location>
</feature>
<organism evidence="7 8">
    <name type="scientific">Candidula unifasciata</name>
    <dbReference type="NCBI Taxonomy" id="100452"/>
    <lineage>
        <taxon>Eukaryota</taxon>
        <taxon>Metazoa</taxon>
        <taxon>Spiralia</taxon>
        <taxon>Lophotrochozoa</taxon>
        <taxon>Mollusca</taxon>
        <taxon>Gastropoda</taxon>
        <taxon>Heterobranchia</taxon>
        <taxon>Euthyneura</taxon>
        <taxon>Panpulmonata</taxon>
        <taxon>Eupulmonata</taxon>
        <taxon>Stylommatophora</taxon>
        <taxon>Helicina</taxon>
        <taxon>Helicoidea</taxon>
        <taxon>Geomitridae</taxon>
        <taxon>Candidula</taxon>
    </lineage>
</organism>
<feature type="region of interest" description="Disordered" evidence="5">
    <location>
        <begin position="415"/>
        <end position="456"/>
    </location>
</feature>
<dbReference type="PROSITE" id="PS51910">
    <property type="entry name" value="GH18_2"/>
    <property type="match status" value="1"/>
</dbReference>
<dbReference type="Gene3D" id="3.20.20.80">
    <property type="entry name" value="Glycosidases"/>
    <property type="match status" value="1"/>
</dbReference>
<dbReference type="GO" id="GO:0005576">
    <property type="term" value="C:extracellular region"/>
    <property type="evidence" value="ECO:0007669"/>
    <property type="project" value="TreeGrafter"/>
</dbReference>
<evidence type="ECO:0000256" key="4">
    <source>
        <dbReference type="RuleBase" id="RU000489"/>
    </source>
</evidence>
<dbReference type="GO" id="GO:0004568">
    <property type="term" value="F:chitinase activity"/>
    <property type="evidence" value="ECO:0007669"/>
    <property type="project" value="UniProtKB-ARBA"/>
</dbReference>
<feature type="region of interest" description="Disordered" evidence="5">
    <location>
        <begin position="703"/>
        <end position="740"/>
    </location>
</feature>
<dbReference type="FunFam" id="3.10.50.10:FF:000001">
    <property type="entry name" value="Chitinase 3-like 1"/>
    <property type="match status" value="1"/>
</dbReference>
<dbReference type="EMBL" id="CAJHNH020004068">
    <property type="protein sequence ID" value="CAG5130507.1"/>
    <property type="molecule type" value="Genomic_DNA"/>
</dbReference>
<dbReference type="SUPFAM" id="SSF51445">
    <property type="entry name" value="(Trans)glycosidases"/>
    <property type="match status" value="1"/>
</dbReference>
<evidence type="ECO:0000313" key="8">
    <source>
        <dbReference type="Proteomes" id="UP000678393"/>
    </source>
</evidence>
<dbReference type="Pfam" id="PF00704">
    <property type="entry name" value="Glyco_hydro_18"/>
    <property type="match status" value="2"/>
</dbReference>
<dbReference type="OrthoDB" id="6138182at2759"/>
<dbReference type="GO" id="GO:0006032">
    <property type="term" value="P:chitin catabolic process"/>
    <property type="evidence" value="ECO:0007669"/>
    <property type="project" value="TreeGrafter"/>
</dbReference>
<dbReference type="PANTHER" id="PTHR11177:SF317">
    <property type="entry name" value="CHITINASE 12-RELATED"/>
    <property type="match status" value="1"/>
</dbReference>
<dbReference type="InterPro" id="IPR029070">
    <property type="entry name" value="Chitinase_insertion_sf"/>
</dbReference>
<evidence type="ECO:0000256" key="2">
    <source>
        <dbReference type="ARBA" id="ARBA00023157"/>
    </source>
</evidence>
<dbReference type="GO" id="GO:0008061">
    <property type="term" value="F:chitin binding"/>
    <property type="evidence" value="ECO:0007669"/>
    <property type="project" value="InterPro"/>
</dbReference>
<dbReference type="Proteomes" id="UP000678393">
    <property type="component" value="Unassembled WGS sequence"/>
</dbReference>
<dbReference type="InterPro" id="IPR011583">
    <property type="entry name" value="Chitinase_II/V-like_cat"/>
</dbReference>
<dbReference type="InterPro" id="IPR017853">
    <property type="entry name" value="GH"/>
</dbReference>
<evidence type="ECO:0000259" key="6">
    <source>
        <dbReference type="PROSITE" id="PS51910"/>
    </source>
</evidence>
<feature type="compositionally biased region" description="Polar residues" evidence="5">
    <location>
        <begin position="272"/>
        <end position="281"/>
    </location>
</feature>
<evidence type="ECO:0000256" key="5">
    <source>
        <dbReference type="SAM" id="MobiDB-lite"/>
    </source>
</evidence>
<comment type="caution">
    <text evidence="7">The sequence shown here is derived from an EMBL/GenBank/DDBJ whole genome shotgun (WGS) entry which is preliminary data.</text>
</comment>
<dbReference type="InterPro" id="IPR001223">
    <property type="entry name" value="Glyco_hydro18_cat"/>
</dbReference>
<feature type="compositionally biased region" description="Basic and acidic residues" evidence="5">
    <location>
        <begin position="703"/>
        <end position="714"/>
    </location>
</feature>
<gene>
    <name evidence="7" type="ORF">CUNI_LOCUS16065</name>
</gene>
<protein>
    <recommendedName>
        <fullName evidence="6">GH18 domain-containing protein</fullName>
    </recommendedName>
</protein>
<keyword evidence="2" id="KW-1015">Disulfide bond</keyword>
<dbReference type="Gene3D" id="3.10.50.10">
    <property type="match status" value="2"/>
</dbReference>
<sequence>SSHQQQLRRVCYFTNWSCDLLVKEAYFCLHDLDASLCSHIIFAFAGVNVTSLSLSPTRIDDESVGTVKGRYVQLNDLKKTQRGLKTLLSAGGSFQADRFKTVTATNRSRERFAYNTARYVRQWGFDGLDLDWEYPGKLEKEALTYLVKDLKSAFREEALRTGQQELLLSIAVPVGEERVRLGYQVDLISKYADMINLMAYDFYYGAWMMTAFNSPLFPRNHHKLSRKHSVEWIVNLWINLGAPPHKINLGIAGYGQSFTLQVDPQETLLTDIQTDNTTGSTKTDKKNQNTAAVSKNSSNINGTTFYNNVSDEEKGNNQSQLHVITSGQKNVQICNGNLEDCVMEARLSQNINRIKRYSSGVFSHRQPATRNHSDVLIASSQNDPAVFGGSITDELGIHQNGIGSQELDSKITIHRNGNSKQGHADSAPPAGDGQEQRGSQAGKFRGSGQPRDGTDAVVYGVGSKAVGPGRPGRLRHLKGQLSYPEICEQIHAGASVAWDQEQRVPYAVLGDQWVGYENPRSVGEKVTWAFEHRLGGVMFWSLDLDDFKGDYCGQGRFPLLTSMSKTVISLASNQNKSIIGNSENFTNDMSWVERAYTVTPQESRATAVSDNSNENVIEKPVIAMTLLNNPKTRTDAVATTSKPNAYEHYFNHNMSSFNNATDLPTELKPTDNSYPTKKSTVNVLIPAKAGNKTDVTTKRVVENATHRANAKDKVAPTGGNKQMDPHSVFSFKDNRQSETN</sequence>
<evidence type="ECO:0000313" key="7">
    <source>
        <dbReference type="EMBL" id="CAG5130507.1"/>
    </source>
</evidence>
<evidence type="ECO:0000256" key="1">
    <source>
        <dbReference type="ARBA" id="ARBA00022801"/>
    </source>
</evidence>
<evidence type="ECO:0000256" key="3">
    <source>
        <dbReference type="ARBA" id="ARBA00023295"/>
    </source>
</evidence>
<feature type="region of interest" description="Disordered" evidence="5">
    <location>
        <begin position="272"/>
        <end position="299"/>
    </location>
</feature>
<dbReference type="SMART" id="SM00636">
    <property type="entry name" value="Glyco_18"/>
    <property type="match status" value="1"/>
</dbReference>
<dbReference type="GO" id="GO:0005975">
    <property type="term" value="P:carbohydrate metabolic process"/>
    <property type="evidence" value="ECO:0007669"/>
    <property type="project" value="InterPro"/>
</dbReference>
<dbReference type="InterPro" id="IPR001579">
    <property type="entry name" value="Glyco_hydro_18_chit_AS"/>
</dbReference>
<keyword evidence="3 4" id="KW-0326">Glycosidase</keyword>
<name>A0A8S3ZLX0_9EUPU</name>
<keyword evidence="1 4" id="KW-0378">Hydrolase</keyword>
<dbReference type="PROSITE" id="PS01095">
    <property type="entry name" value="GH18_1"/>
    <property type="match status" value="1"/>
</dbReference>
<dbReference type="AlphaFoldDB" id="A0A8S3ZLX0"/>